<organism evidence="4 5">
    <name type="scientific">Magnaporthiopsis poae (strain ATCC 64411 / 73-15)</name>
    <name type="common">Kentucky bluegrass fungus</name>
    <name type="synonym">Magnaporthe poae</name>
    <dbReference type="NCBI Taxonomy" id="644358"/>
    <lineage>
        <taxon>Eukaryota</taxon>
        <taxon>Fungi</taxon>
        <taxon>Dikarya</taxon>
        <taxon>Ascomycota</taxon>
        <taxon>Pezizomycotina</taxon>
        <taxon>Sordariomycetes</taxon>
        <taxon>Sordariomycetidae</taxon>
        <taxon>Magnaporthales</taxon>
        <taxon>Magnaporthaceae</taxon>
        <taxon>Magnaporthiopsis</taxon>
    </lineage>
</organism>
<accession>A0A0C4E4V2</accession>
<reference evidence="3" key="2">
    <citation type="submission" date="2010-05" db="EMBL/GenBank/DDBJ databases">
        <title>The Genome Sequence of Magnaporthe poae strain ATCC 64411.</title>
        <authorList>
            <consortium name="The Broad Institute Genome Sequencing Platform"/>
            <consortium name="Broad Institute Genome Sequencing Center for Infectious Disease"/>
            <person name="Ma L.-J."/>
            <person name="Dead R."/>
            <person name="Young S."/>
            <person name="Zeng Q."/>
            <person name="Koehrsen M."/>
            <person name="Alvarado L."/>
            <person name="Berlin A."/>
            <person name="Chapman S.B."/>
            <person name="Chen Z."/>
            <person name="Freedman E."/>
            <person name="Gellesch M."/>
            <person name="Goldberg J."/>
            <person name="Griggs A."/>
            <person name="Gujja S."/>
            <person name="Heilman E.R."/>
            <person name="Heiman D."/>
            <person name="Hepburn T."/>
            <person name="Howarth C."/>
            <person name="Jen D."/>
            <person name="Larson L."/>
            <person name="Mehta T."/>
            <person name="Neiman D."/>
            <person name="Pearson M."/>
            <person name="Roberts A."/>
            <person name="Saif S."/>
            <person name="Shea T."/>
            <person name="Shenoy N."/>
            <person name="Sisk P."/>
            <person name="Stolte C."/>
            <person name="Sykes S."/>
            <person name="Walk T."/>
            <person name="White J."/>
            <person name="Yandava C."/>
            <person name="Haas B."/>
            <person name="Nusbaum C."/>
            <person name="Birren B."/>
        </authorList>
    </citation>
    <scope>NUCLEOTIDE SEQUENCE</scope>
    <source>
        <strain evidence="3">ATCC 64411</strain>
    </source>
</reference>
<name>A0A0C4E4V2_MAGP6</name>
<evidence type="ECO:0000313" key="3">
    <source>
        <dbReference type="EMBL" id="KLU88520.1"/>
    </source>
</evidence>
<dbReference type="Proteomes" id="UP000011715">
    <property type="component" value="Unassembled WGS sequence"/>
</dbReference>
<gene>
    <name evidence="3" type="ORF">MAPG_07505</name>
</gene>
<proteinExistence type="predicted"/>
<protein>
    <submittedName>
        <fullName evidence="3 4">Uncharacterized protein</fullName>
    </submittedName>
</protein>
<feature type="region of interest" description="Disordered" evidence="1">
    <location>
        <begin position="204"/>
        <end position="226"/>
    </location>
</feature>
<reference evidence="4" key="5">
    <citation type="submission" date="2015-06" db="UniProtKB">
        <authorList>
            <consortium name="EnsemblFungi"/>
        </authorList>
    </citation>
    <scope>IDENTIFICATION</scope>
    <source>
        <strain evidence="4">ATCC 64411</strain>
    </source>
</reference>
<feature type="chain" id="PRO_5011847311" evidence="2">
    <location>
        <begin position="16"/>
        <end position="226"/>
    </location>
</feature>
<reference evidence="4" key="4">
    <citation type="journal article" date="2015" name="G3 (Bethesda)">
        <title>Genome sequences of three phytopathogenic species of the Magnaporthaceae family of fungi.</title>
        <authorList>
            <person name="Okagaki L.H."/>
            <person name="Nunes C.C."/>
            <person name="Sailsbery J."/>
            <person name="Clay B."/>
            <person name="Brown D."/>
            <person name="John T."/>
            <person name="Oh Y."/>
            <person name="Young N."/>
            <person name="Fitzgerald M."/>
            <person name="Haas B.J."/>
            <person name="Zeng Q."/>
            <person name="Young S."/>
            <person name="Adiconis X."/>
            <person name="Fan L."/>
            <person name="Levin J.Z."/>
            <person name="Mitchell T.K."/>
            <person name="Okubara P.A."/>
            <person name="Farman M.L."/>
            <person name="Kohn L.M."/>
            <person name="Birren B."/>
            <person name="Ma L.-J."/>
            <person name="Dean R.A."/>
        </authorList>
    </citation>
    <scope>NUCLEOTIDE SEQUENCE</scope>
    <source>
        <strain evidence="4">ATCC 64411 / 73-15</strain>
    </source>
</reference>
<keyword evidence="5" id="KW-1185">Reference proteome</keyword>
<sequence length="226" mass="24425">LSFLLTFLHSSVLHRLPPALVPCCAVLACRGSSACESSTVTTKRLLPPRMTPLADDGIPAASPPCIEQTEDRPVTHRTHYAGQGSHIRLFCYRGSNSKCDGPICLGFDRHPNLRHQAGGKGTCSSHSTDPRSPRVQVGQCLHGTCVVVSKEQVKINPLDIGDSIAFARLGSHFFSLFLSFWSLTFPCPLLNSLTDWPNPSVRSNPISRIGESAASQAQPGRRKLGS</sequence>
<keyword evidence="2" id="KW-0732">Signal</keyword>
<evidence type="ECO:0000256" key="1">
    <source>
        <dbReference type="SAM" id="MobiDB-lite"/>
    </source>
</evidence>
<dbReference type="EMBL" id="GL876971">
    <property type="protein sequence ID" value="KLU88520.1"/>
    <property type="molecule type" value="Genomic_DNA"/>
</dbReference>
<reference evidence="3" key="3">
    <citation type="submission" date="2011-03" db="EMBL/GenBank/DDBJ databases">
        <title>Annotation of Magnaporthe poae ATCC 64411.</title>
        <authorList>
            <person name="Ma L.-J."/>
            <person name="Dead R."/>
            <person name="Young S.K."/>
            <person name="Zeng Q."/>
            <person name="Gargeya S."/>
            <person name="Fitzgerald M."/>
            <person name="Haas B."/>
            <person name="Abouelleil A."/>
            <person name="Alvarado L."/>
            <person name="Arachchi H.M."/>
            <person name="Berlin A."/>
            <person name="Brown A."/>
            <person name="Chapman S.B."/>
            <person name="Chen Z."/>
            <person name="Dunbar C."/>
            <person name="Freedman E."/>
            <person name="Gearin G."/>
            <person name="Gellesch M."/>
            <person name="Goldberg J."/>
            <person name="Griggs A."/>
            <person name="Gujja S."/>
            <person name="Heiman D."/>
            <person name="Howarth C."/>
            <person name="Larson L."/>
            <person name="Lui A."/>
            <person name="MacDonald P.J.P."/>
            <person name="Mehta T."/>
            <person name="Montmayeur A."/>
            <person name="Murphy C."/>
            <person name="Neiman D."/>
            <person name="Pearson M."/>
            <person name="Priest M."/>
            <person name="Roberts A."/>
            <person name="Saif S."/>
            <person name="Shea T."/>
            <person name="Shenoy N."/>
            <person name="Sisk P."/>
            <person name="Stolte C."/>
            <person name="Sykes S."/>
            <person name="Yandava C."/>
            <person name="Wortman J."/>
            <person name="Nusbaum C."/>
            <person name="Birren B."/>
        </authorList>
    </citation>
    <scope>NUCLEOTIDE SEQUENCE</scope>
    <source>
        <strain evidence="3">ATCC 64411</strain>
    </source>
</reference>
<evidence type="ECO:0000313" key="4">
    <source>
        <dbReference type="EnsemblFungi" id="MAPG_07505T0"/>
    </source>
</evidence>
<feature type="signal peptide" evidence="2">
    <location>
        <begin position="1"/>
        <end position="15"/>
    </location>
</feature>
<dbReference type="VEuPathDB" id="FungiDB:MAPG_07505"/>
<evidence type="ECO:0000256" key="2">
    <source>
        <dbReference type="SAM" id="SignalP"/>
    </source>
</evidence>
<reference evidence="5" key="1">
    <citation type="submission" date="2010-05" db="EMBL/GenBank/DDBJ databases">
        <title>The genome sequence of Magnaporthe poae strain ATCC 64411.</title>
        <authorList>
            <person name="Ma L.-J."/>
            <person name="Dead R."/>
            <person name="Young S."/>
            <person name="Zeng Q."/>
            <person name="Koehrsen M."/>
            <person name="Alvarado L."/>
            <person name="Berlin A."/>
            <person name="Chapman S.B."/>
            <person name="Chen Z."/>
            <person name="Freedman E."/>
            <person name="Gellesch M."/>
            <person name="Goldberg J."/>
            <person name="Griggs A."/>
            <person name="Gujja S."/>
            <person name="Heilman E.R."/>
            <person name="Heiman D."/>
            <person name="Hepburn T."/>
            <person name="Howarth C."/>
            <person name="Jen D."/>
            <person name="Larson L."/>
            <person name="Mehta T."/>
            <person name="Neiman D."/>
            <person name="Pearson M."/>
            <person name="Roberts A."/>
            <person name="Saif S."/>
            <person name="Shea T."/>
            <person name="Shenoy N."/>
            <person name="Sisk P."/>
            <person name="Stolte C."/>
            <person name="Sykes S."/>
            <person name="Walk T."/>
            <person name="White J."/>
            <person name="Yandava C."/>
            <person name="Haas B."/>
            <person name="Nusbaum C."/>
            <person name="Birren B."/>
        </authorList>
    </citation>
    <scope>NUCLEOTIDE SEQUENCE [LARGE SCALE GENOMIC DNA]</scope>
    <source>
        <strain evidence="5">ATCC 64411 / 73-15</strain>
    </source>
</reference>
<dbReference type="AlphaFoldDB" id="A0A0C4E4V2"/>
<evidence type="ECO:0000313" key="5">
    <source>
        <dbReference type="Proteomes" id="UP000011715"/>
    </source>
</evidence>
<dbReference type="EnsemblFungi" id="MAPG_07505T0">
    <property type="protein sequence ID" value="MAPG_07505T0"/>
    <property type="gene ID" value="MAPG_07505"/>
</dbReference>
<dbReference type="EMBL" id="ADBL01001811">
    <property type="status" value="NOT_ANNOTATED_CDS"/>
    <property type="molecule type" value="Genomic_DNA"/>
</dbReference>